<keyword evidence="3 5" id="KW-1133">Transmembrane helix</keyword>
<sequence>MMPELNIEGVFIHGAIECAVFAGMSLIVVRKVFGWIGVYGAFLNPGLMDICFFLLLWGGWTCLLSR</sequence>
<comment type="caution">
    <text evidence="6">The sequence shown here is derived from an EMBL/GenBank/DDBJ whole genome shotgun (WGS) entry which is preliminary data.</text>
</comment>
<dbReference type="EMBL" id="SJTG01000002">
    <property type="protein sequence ID" value="TCI09658.1"/>
    <property type="molecule type" value="Genomic_DNA"/>
</dbReference>
<keyword evidence="2 5" id="KW-0812">Transmembrane</keyword>
<accession>A0A4R0YS23</accession>
<evidence type="ECO:0000256" key="1">
    <source>
        <dbReference type="ARBA" id="ARBA00022475"/>
    </source>
</evidence>
<gene>
    <name evidence="6" type="ORF">EZM97_11885</name>
</gene>
<feature type="transmembrane region" description="Helical" evidence="5">
    <location>
        <begin position="36"/>
        <end position="60"/>
    </location>
</feature>
<dbReference type="InterPro" id="IPR012451">
    <property type="entry name" value="DUF1656"/>
</dbReference>
<evidence type="ECO:0000313" key="7">
    <source>
        <dbReference type="Proteomes" id="UP000291822"/>
    </source>
</evidence>
<dbReference type="AlphaFoldDB" id="A0A4R0YS23"/>
<feature type="transmembrane region" description="Helical" evidence="5">
    <location>
        <begin position="12"/>
        <end position="29"/>
    </location>
</feature>
<keyword evidence="1" id="KW-1003">Cell membrane</keyword>
<evidence type="ECO:0000256" key="3">
    <source>
        <dbReference type="ARBA" id="ARBA00022989"/>
    </source>
</evidence>
<protein>
    <submittedName>
        <fullName evidence="6">DUF1656 domain-containing protein</fullName>
    </submittedName>
</protein>
<dbReference type="Proteomes" id="UP000291822">
    <property type="component" value="Unassembled WGS sequence"/>
</dbReference>
<reference evidence="6 7" key="1">
    <citation type="submission" date="2019-02" db="EMBL/GenBank/DDBJ databases">
        <title>Dyella amyloliquefaciens sp. nov., isolated from forest soil.</title>
        <authorList>
            <person name="Gao Z.-H."/>
            <person name="Qiu L.-H."/>
        </authorList>
    </citation>
    <scope>NUCLEOTIDE SEQUENCE [LARGE SCALE GENOMIC DNA]</scope>
    <source>
        <strain evidence="6 7">KACC 12747</strain>
    </source>
</reference>
<dbReference type="Pfam" id="PF07869">
    <property type="entry name" value="DUF1656"/>
    <property type="match status" value="1"/>
</dbReference>
<evidence type="ECO:0000256" key="5">
    <source>
        <dbReference type="SAM" id="Phobius"/>
    </source>
</evidence>
<keyword evidence="4 5" id="KW-0472">Membrane</keyword>
<organism evidence="6 7">
    <name type="scientific">Dyella soli</name>
    <dbReference type="NCBI Taxonomy" id="522319"/>
    <lineage>
        <taxon>Bacteria</taxon>
        <taxon>Pseudomonadati</taxon>
        <taxon>Pseudomonadota</taxon>
        <taxon>Gammaproteobacteria</taxon>
        <taxon>Lysobacterales</taxon>
        <taxon>Rhodanobacteraceae</taxon>
        <taxon>Dyella</taxon>
    </lineage>
</organism>
<evidence type="ECO:0000256" key="4">
    <source>
        <dbReference type="ARBA" id="ARBA00023136"/>
    </source>
</evidence>
<evidence type="ECO:0000313" key="6">
    <source>
        <dbReference type="EMBL" id="TCI09658.1"/>
    </source>
</evidence>
<name>A0A4R0YS23_9GAMM</name>
<evidence type="ECO:0000256" key="2">
    <source>
        <dbReference type="ARBA" id="ARBA00022692"/>
    </source>
</evidence>
<dbReference type="RefSeq" id="WP_131406909.1">
    <property type="nucleotide sequence ID" value="NZ_SJTG01000002.1"/>
</dbReference>
<keyword evidence="7" id="KW-1185">Reference proteome</keyword>
<proteinExistence type="predicted"/>